<sequence>MFSFSSLAVFSTLALSALTSALPLSNSVGSVPDVSAVTGIASKLPAVGSVHTRDATQSIAVILTDVTTKLGPVTDVLKFVTSQNATVEAVSGPIGEIKDILTGAVTSLEALVGQPAEVILASVEGTAQITVEELGKLVATLVVVVFEALGAVLKVAGGAIDQALLQLLCVVGGLVGTLLAIVLKLVGGIVGELLAVVLPLIQTVVPFILNLNISQIISLLGL</sequence>
<organism evidence="3 4">
    <name type="scientific">Lentinus brumalis</name>
    <dbReference type="NCBI Taxonomy" id="2498619"/>
    <lineage>
        <taxon>Eukaryota</taxon>
        <taxon>Fungi</taxon>
        <taxon>Dikarya</taxon>
        <taxon>Basidiomycota</taxon>
        <taxon>Agaricomycotina</taxon>
        <taxon>Agaricomycetes</taxon>
        <taxon>Polyporales</taxon>
        <taxon>Polyporaceae</taxon>
        <taxon>Lentinus</taxon>
    </lineage>
</organism>
<evidence type="ECO:0000256" key="2">
    <source>
        <dbReference type="SAM" id="SignalP"/>
    </source>
</evidence>
<dbReference type="OrthoDB" id="2756724at2759"/>
<gene>
    <name evidence="3" type="ORF">OH76DRAFT_528492</name>
</gene>
<feature type="chain" id="PRO_5016993027" evidence="2">
    <location>
        <begin position="22"/>
        <end position="222"/>
    </location>
</feature>
<dbReference type="Proteomes" id="UP000256964">
    <property type="component" value="Unassembled WGS sequence"/>
</dbReference>
<feature type="transmembrane region" description="Helical" evidence="1">
    <location>
        <begin position="163"/>
        <end position="183"/>
    </location>
</feature>
<name>A0A371DA36_9APHY</name>
<evidence type="ECO:0000313" key="3">
    <source>
        <dbReference type="EMBL" id="RDX49404.1"/>
    </source>
</evidence>
<proteinExistence type="predicted"/>
<accession>A0A371DA36</accession>
<keyword evidence="1" id="KW-1133">Transmembrane helix</keyword>
<evidence type="ECO:0000256" key="1">
    <source>
        <dbReference type="SAM" id="Phobius"/>
    </source>
</evidence>
<dbReference type="EMBL" id="KZ857405">
    <property type="protein sequence ID" value="RDX49404.1"/>
    <property type="molecule type" value="Genomic_DNA"/>
</dbReference>
<keyword evidence="2" id="KW-0732">Signal</keyword>
<dbReference type="AlphaFoldDB" id="A0A371DA36"/>
<keyword evidence="1" id="KW-0812">Transmembrane</keyword>
<keyword evidence="4" id="KW-1185">Reference proteome</keyword>
<keyword evidence="1" id="KW-0472">Membrane</keyword>
<protein>
    <submittedName>
        <fullName evidence="3">Uncharacterized protein</fullName>
    </submittedName>
</protein>
<feature type="transmembrane region" description="Helical" evidence="1">
    <location>
        <begin position="137"/>
        <end position="156"/>
    </location>
</feature>
<evidence type="ECO:0000313" key="4">
    <source>
        <dbReference type="Proteomes" id="UP000256964"/>
    </source>
</evidence>
<reference evidence="3 4" key="1">
    <citation type="journal article" date="2018" name="Biotechnol. Biofuels">
        <title>Integrative visual omics of the white-rot fungus Polyporus brumalis exposes the biotechnological potential of its oxidative enzymes for delignifying raw plant biomass.</title>
        <authorList>
            <person name="Miyauchi S."/>
            <person name="Rancon A."/>
            <person name="Drula E."/>
            <person name="Hage H."/>
            <person name="Chaduli D."/>
            <person name="Favel A."/>
            <person name="Grisel S."/>
            <person name="Henrissat B."/>
            <person name="Herpoel-Gimbert I."/>
            <person name="Ruiz-Duenas F.J."/>
            <person name="Chevret D."/>
            <person name="Hainaut M."/>
            <person name="Lin J."/>
            <person name="Wang M."/>
            <person name="Pangilinan J."/>
            <person name="Lipzen A."/>
            <person name="Lesage-Meessen L."/>
            <person name="Navarro D."/>
            <person name="Riley R."/>
            <person name="Grigoriev I.V."/>
            <person name="Zhou S."/>
            <person name="Raouche S."/>
            <person name="Rosso M.N."/>
        </authorList>
    </citation>
    <scope>NUCLEOTIDE SEQUENCE [LARGE SCALE GENOMIC DNA]</scope>
    <source>
        <strain evidence="3 4">BRFM 1820</strain>
    </source>
</reference>
<feature type="signal peptide" evidence="2">
    <location>
        <begin position="1"/>
        <end position="21"/>
    </location>
</feature>